<feature type="non-terminal residue" evidence="10">
    <location>
        <position position="223"/>
    </location>
</feature>
<dbReference type="Gene3D" id="1.10.1520.10">
    <property type="entry name" value="Ribonuclease III domain"/>
    <property type="match status" value="1"/>
</dbReference>
<dbReference type="Pfam" id="PF14622">
    <property type="entry name" value="Ribonucleas_3_3"/>
    <property type="match status" value="1"/>
</dbReference>
<protein>
    <recommendedName>
        <fullName evidence="3">ribonuclease III</fullName>
        <ecNumber evidence="3">3.1.26.3</ecNumber>
    </recommendedName>
</protein>
<dbReference type="PANTHER" id="PTHR11207:SF0">
    <property type="entry name" value="RIBONUCLEASE 3"/>
    <property type="match status" value="1"/>
</dbReference>
<dbReference type="PROSITE" id="PS00517">
    <property type="entry name" value="RNASE_3_1"/>
    <property type="match status" value="1"/>
</dbReference>
<dbReference type="InterPro" id="IPR000999">
    <property type="entry name" value="RNase_III_dom"/>
</dbReference>
<dbReference type="PROSITE" id="PS50142">
    <property type="entry name" value="RNASE_3_2"/>
    <property type="match status" value="1"/>
</dbReference>
<feature type="domain" description="DRBM" evidence="8">
    <location>
        <begin position="164"/>
        <end position="223"/>
    </location>
</feature>
<evidence type="ECO:0000256" key="6">
    <source>
        <dbReference type="ARBA" id="ARBA00022801"/>
    </source>
</evidence>
<proteinExistence type="inferred from homology"/>
<dbReference type="SMART" id="SM00358">
    <property type="entry name" value="DSRM"/>
    <property type="match status" value="1"/>
</dbReference>
<dbReference type="GO" id="GO:0006364">
    <property type="term" value="P:rRNA processing"/>
    <property type="evidence" value="ECO:0007669"/>
    <property type="project" value="InterPro"/>
</dbReference>
<dbReference type="CDD" id="cd10845">
    <property type="entry name" value="DSRM_RNAse_III_family"/>
    <property type="match status" value="1"/>
</dbReference>
<feature type="domain" description="RNase III" evidence="9">
    <location>
        <begin position="11"/>
        <end position="139"/>
    </location>
</feature>
<dbReference type="SUPFAM" id="SSF69065">
    <property type="entry name" value="RNase III domain-like"/>
    <property type="match status" value="1"/>
</dbReference>
<dbReference type="Pfam" id="PF00035">
    <property type="entry name" value="dsrm"/>
    <property type="match status" value="1"/>
</dbReference>
<accession>A0A383B863</accession>
<dbReference type="GO" id="GO:0004525">
    <property type="term" value="F:ribonuclease III activity"/>
    <property type="evidence" value="ECO:0007669"/>
    <property type="project" value="UniProtKB-EC"/>
</dbReference>
<sequence length="223" mass="24634">MSSGLKTKSHLKDLMVILGHQFEDIELLNLSLTHSSLVGEDKFHSGSNERLEFVGDRVLGLVVAELLLERFPEENEGDLSRRHAALVRMETLGHVATSLNLGKFVQMSRGEELMGGRKHPALLADTCEAIIAALYIDGGLNAATSFIKKKWLPFIESTPLPPKDAKTTLQEWAQKLGLPVPLYREIERNGPAHEPVFTVVVEVMSHEQFTGCGLSKRAAEQQA</sequence>
<name>A0A383B863_9ZZZZ</name>
<dbReference type="SUPFAM" id="SSF54768">
    <property type="entry name" value="dsRNA-binding domain-like"/>
    <property type="match status" value="1"/>
</dbReference>
<evidence type="ECO:0000256" key="5">
    <source>
        <dbReference type="ARBA" id="ARBA00022759"/>
    </source>
</evidence>
<dbReference type="NCBIfam" id="TIGR02191">
    <property type="entry name" value="RNaseIII"/>
    <property type="match status" value="1"/>
</dbReference>
<keyword evidence="4" id="KW-0540">Nuclease</keyword>
<evidence type="ECO:0000313" key="10">
    <source>
        <dbReference type="EMBL" id="SVE16346.1"/>
    </source>
</evidence>
<evidence type="ECO:0000256" key="3">
    <source>
        <dbReference type="ARBA" id="ARBA00012177"/>
    </source>
</evidence>
<dbReference type="PANTHER" id="PTHR11207">
    <property type="entry name" value="RIBONUCLEASE III"/>
    <property type="match status" value="1"/>
</dbReference>
<dbReference type="HAMAP" id="MF_00104">
    <property type="entry name" value="RNase_III"/>
    <property type="match status" value="1"/>
</dbReference>
<comment type="catalytic activity">
    <reaction evidence="1">
        <text>Endonucleolytic cleavage to 5'-phosphomonoester.</text>
        <dbReference type="EC" id="3.1.26.3"/>
    </reaction>
</comment>
<keyword evidence="7" id="KW-0694">RNA-binding</keyword>
<dbReference type="InterPro" id="IPR011907">
    <property type="entry name" value="RNase_III"/>
</dbReference>
<dbReference type="AlphaFoldDB" id="A0A383B863"/>
<dbReference type="EC" id="3.1.26.3" evidence="3"/>
<evidence type="ECO:0000256" key="2">
    <source>
        <dbReference type="ARBA" id="ARBA00010183"/>
    </source>
</evidence>
<evidence type="ECO:0000256" key="7">
    <source>
        <dbReference type="ARBA" id="ARBA00022884"/>
    </source>
</evidence>
<dbReference type="PROSITE" id="PS50137">
    <property type="entry name" value="DS_RBD"/>
    <property type="match status" value="1"/>
</dbReference>
<dbReference type="InterPro" id="IPR036389">
    <property type="entry name" value="RNase_III_sf"/>
</dbReference>
<keyword evidence="6" id="KW-0378">Hydrolase</keyword>
<evidence type="ECO:0000256" key="4">
    <source>
        <dbReference type="ARBA" id="ARBA00022722"/>
    </source>
</evidence>
<evidence type="ECO:0000256" key="1">
    <source>
        <dbReference type="ARBA" id="ARBA00000109"/>
    </source>
</evidence>
<dbReference type="EMBL" id="UINC01198403">
    <property type="protein sequence ID" value="SVE16346.1"/>
    <property type="molecule type" value="Genomic_DNA"/>
</dbReference>
<dbReference type="GO" id="GO:0003725">
    <property type="term" value="F:double-stranded RNA binding"/>
    <property type="evidence" value="ECO:0007669"/>
    <property type="project" value="TreeGrafter"/>
</dbReference>
<dbReference type="SMART" id="SM00535">
    <property type="entry name" value="RIBOc"/>
    <property type="match status" value="1"/>
</dbReference>
<keyword evidence="5" id="KW-0255">Endonuclease</keyword>
<gene>
    <name evidence="10" type="ORF">METZ01_LOCUS469200</name>
</gene>
<dbReference type="Gene3D" id="3.30.160.20">
    <property type="match status" value="1"/>
</dbReference>
<reference evidence="10" key="1">
    <citation type="submission" date="2018-05" db="EMBL/GenBank/DDBJ databases">
        <authorList>
            <person name="Lanie J.A."/>
            <person name="Ng W.-L."/>
            <person name="Kazmierczak K.M."/>
            <person name="Andrzejewski T.M."/>
            <person name="Davidsen T.M."/>
            <person name="Wayne K.J."/>
            <person name="Tettelin H."/>
            <person name="Glass J.I."/>
            <person name="Rusch D."/>
            <person name="Podicherti R."/>
            <person name="Tsui H.-C.T."/>
            <person name="Winkler M.E."/>
        </authorList>
    </citation>
    <scope>NUCLEOTIDE SEQUENCE</scope>
</reference>
<comment type="similarity">
    <text evidence="2">Belongs to the ribonuclease III family.</text>
</comment>
<dbReference type="CDD" id="cd00593">
    <property type="entry name" value="RIBOc"/>
    <property type="match status" value="1"/>
</dbReference>
<dbReference type="GO" id="GO:0010468">
    <property type="term" value="P:regulation of gene expression"/>
    <property type="evidence" value="ECO:0007669"/>
    <property type="project" value="TreeGrafter"/>
</dbReference>
<evidence type="ECO:0000259" key="8">
    <source>
        <dbReference type="PROSITE" id="PS50137"/>
    </source>
</evidence>
<evidence type="ECO:0000259" key="9">
    <source>
        <dbReference type="PROSITE" id="PS50142"/>
    </source>
</evidence>
<organism evidence="10">
    <name type="scientific">marine metagenome</name>
    <dbReference type="NCBI Taxonomy" id="408172"/>
    <lineage>
        <taxon>unclassified sequences</taxon>
        <taxon>metagenomes</taxon>
        <taxon>ecological metagenomes</taxon>
    </lineage>
</organism>
<dbReference type="FunFam" id="1.10.1520.10:FF:000001">
    <property type="entry name" value="Ribonuclease 3"/>
    <property type="match status" value="1"/>
</dbReference>
<dbReference type="InterPro" id="IPR014720">
    <property type="entry name" value="dsRBD_dom"/>
</dbReference>